<dbReference type="GO" id="GO:0006368">
    <property type="term" value="P:transcription elongation by RNA polymerase II"/>
    <property type="evidence" value="ECO:0000318"/>
    <property type="project" value="GO_Central"/>
</dbReference>
<dbReference type="eggNOG" id="KOG2688">
    <property type="taxonomic scope" value="Eukaryota"/>
</dbReference>
<feature type="non-terminal residue" evidence="3">
    <location>
        <position position="1"/>
    </location>
</feature>
<dbReference type="OMA" id="ESQTNWI"/>
<evidence type="ECO:0000313" key="3">
    <source>
        <dbReference type="EMBL" id="EEB09166.2"/>
    </source>
</evidence>
<evidence type="ECO:0000256" key="1">
    <source>
        <dbReference type="ARBA" id="ARBA00025771"/>
    </source>
</evidence>
<feature type="domain" description="PCI" evidence="2">
    <location>
        <begin position="139"/>
        <end position="324"/>
    </location>
</feature>
<gene>
    <name evidence="3" type="ORF">SJAG_04347</name>
</gene>
<dbReference type="GO" id="GO:0003723">
    <property type="term" value="F:RNA binding"/>
    <property type="evidence" value="ECO:0000318"/>
    <property type="project" value="GO_Central"/>
</dbReference>
<dbReference type="GO" id="GO:0070390">
    <property type="term" value="C:transcription export complex 2"/>
    <property type="evidence" value="ECO:0000318"/>
    <property type="project" value="GO_Central"/>
</dbReference>
<dbReference type="InterPro" id="IPR045114">
    <property type="entry name" value="Csn12-like"/>
</dbReference>
<name>B6K6L2_SCHJY</name>
<dbReference type="GeneID" id="7050901"/>
<dbReference type="PANTHER" id="PTHR12732">
    <property type="entry name" value="UNCHARACTERIZED PROTEASOME COMPONENT REGION PCI-CONTAINING"/>
    <property type="match status" value="1"/>
</dbReference>
<dbReference type="STRING" id="402676.B6K6L2"/>
<organism evidence="3 4">
    <name type="scientific">Schizosaccharomyces japonicus (strain yFS275 / FY16936)</name>
    <name type="common">Fission yeast</name>
    <dbReference type="NCBI Taxonomy" id="402676"/>
    <lineage>
        <taxon>Eukaryota</taxon>
        <taxon>Fungi</taxon>
        <taxon>Dikarya</taxon>
        <taxon>Ascomycota</taxon>
        <taxon>Taphrinomycotina</taxon>
        <taxon>Schizosaccharomycetes</taxon>
        <taxon>Schizosaccharomycetales</taxon>
        <taxon>Schizosaccharomycetaceae</taxon>
        <taxon>Schizosaccharomyces</taxon>
    </lineage>
</organism>
<evidence type="ECO:0000313" key="4">
    <source>
        <dbReference type="Proteomes" id="UP000001744"/>
    </source>
</evidence>
<accession>B6K6L2</accession>
<dbReference type="InterPro" id="IPR000717">
    <property type="entry name" value="PCI_dom"/>
</dbReference>
<dbReference type="JaponicusDB" id="SJAG_04347"/>
<dbReference type="OrthoDB" id="10252687at2759"/>
<keyword evidence="4" id="KW-1185">Reference proteome</keyword>
<reference evidence="3 4" key="1">
    <citation type="journal article" date="2011" name="Science">
        <title>Comparative functional genomics of the fission yeasts.</title>
        <authorList>
            <person name="Rhind N."/>
            <person name="Chen Z."/>
            <person name="Yassour M."/>
            <person name="Thompson D.A."/>
            <person name="Haas B.J."/>
            <person name="Habib N."/>
            <person name="Wapinski I."/>
            <person name="Roy S."/>
            <person name="Lin M.F."/>
            <person name="Heiman D.I."/>
            <person name="Young S.K."/>
            <person name="Furuya K."/>
            <person name="Guo Y."/>
            <person name="Pidoux A."/>
            <person name="Chen H.M."/>
            <person name="Robbertse B."/>
            <person name="Goldberg J.M."/>
            <person name="Aoki K."/>
            <person name="Bayne E.H."/>
            <person name="Berlin A.M."/>
            <person name="Desjardins C.A."/>
            <person name="Dobbs E."/>
            <person name="Dukaj L."/>
            <person name="Fan L."/>
            <person name="FitzGerald M.G."/>
            <person name="French C."/>
            <person name="Gujja S."/>
            <person name="Hansen K."/>
            <person name="Keifenheim D."/>
            <person name="Levin J.Z."/>
            <person name="Mosher R.A."/>
            <person name="Mueller C.A."/>
            <person name="Pfiffner J."/>
            <person name="Priest M."/>
            <person name="Russ C."/>
            <person name="Smialowska A."/>
            <person name="Swoboda P."/>
            <person name="Sykes S.M."/>
            <person name="Vaughn M."/>
            <person name="Vengrova S."/>
            <person name="Yoder R."/>
            <person name="Zeng Q."/>
            <person name="Allshire R."/>
            <person name="Baulcombe D."/>
            <person name="Birren B.W."/>
            <person name="Brown W."/>
            <person name="Ekwall K."/>
            <person name="Kellis M."/>
            <person name="Leatherwood J."/>
            <person name="Levin H."/>
            <person name="Margalit H."/>
            <person name="Martienssen R."/>
            <person name="Nieduszynski C.A."/>
            <person name="Spatafora J.W."/>
            <person name="Friedman N."/>
            <person name="Dalgaard J.Z."/>
            <person name="Baumann P."/>
            <person name="Niki H."/>
            <person name="Regev A."/>
            <person name="Nusbaum C."/>
        </authorList>
    </citation>
    <scope>NUCLEOTIDE SEQUENCE [LARGE SCALE GENOMIC DNA]</scope>
    <source>
        <strain evidence="4">yFS275 / FY16936</strain>
    </source>
</reference>
<protein>
    <submittedName>
        <fullName evidence="3">COP9 signalosome complex subunit 12</fullName>
    </submittedName>
</protein>
<dbReference type="GO" id="GO:0016973">
    <property type="term" value="P:poly(A)+ mRNA export from nucleus"/>
    <property type="evidence" value="ECO:0000318"/>
    <property type="project" value="GO_Central"/>
</dbReference>
<dbReference type="VEuPathDB" id="FungiDB:SJAG_04347"/>
<dbReference type="GO" id="GO:0003690">
    <property type="term" value="F:double-stranded DNA binding"/>
    <property type="evidence" value="ECO:0000318"/>
    <property type="project" value="GO_Central"/>
</dbReference>
<dbReference type="PROSITE" id="PS50250">
    <property type="entry name" value="PCI"/>
    <property type="match status" value="1"/>
</dbReference>
<sequence length="333" mass="38758">HHLAFTQHIIRLFSSGVCTGVHLPVLFTACKDLRFMGILLEKENTLKKQSFNYYSEDESMEQENSLHVVARVVNRAFTVCINDRAPLATSRKWGAFYIMGLLFKMYLRLNCIHLTKNVLRAMKVVDLPDITHFPKSHIVMFRYYMGIVNFLNQDYSTADQELDTAFHLCHKTYTRNLELILAFWIPSRILSRHMFPTQKLLSRFPSMAAVYVPLCQHIRSGNLRAFDDCLKKNEALLAKTRTFIALEKIRELCLRNLFRKVWLMCGKSTRIPIECYQMAICHAKQQEVPLLRVETLIANLIYRGYIKGYLSHDRSMSVLSAKDPFPITVPVRM</sequence>
<dbReference type="AlphaFoldDB" id="B6K6L2"/>
<comment type="similarity">
    <text evidence="1">Belongs to the CSN12 family.</text>
</comment>
<proteinExistence type="inferred from homology"/>
<dbReference type="InterPro" id="IPR036388">
    <property type="entry name" value="WH-like_DNA-bd_sf"/>
</dbReference>
<evidence type="ECO:0000259" key="2">
    <source>
        <dbReference type="PROSITE" id="PS50250"/>
    </source>
</evidence>
<dbReference type="PANTHER" id="PTHR12732:SF0">
    <property type="entry name" value="PCI DOMAIN-CONTAINING PROTEIN 2"/>
    <property type="match status" value="1"/>
</dbReference>
<dbReference type="Gene3D" id="1.10.10.10">
    <property type="entry name" value="Winged helix-like DNA-binding domain superfamily/Winged helix DNA-binding domain"/>
    <property type="match status" value="1"/>
</dbReference>
<dbReference type="GO" id="GO:0000973">
    <property type="term" value="P:post-transcriptional tethering of RNA polymerase II gene DNA at nuclear periphery"/>
    <property type="evidence" value="ECO:0000318"/>
    <property type="project" value="GO_Central"/>
</dbReference>
<dbReference type="SMART" id="SM00753">
    <property type="entry name" value="PAM"/>
    <property type="match status" value="1"/>
</dbReference>
<dbReference type="EMBL" id="KE651167">
    <property type="protein sequence ID" value="EEB09166.2"/>
    <property type="molecule type" value="Genomic_DNA"/>
</dbReference>
<dbReference type="RefSeq" id="XP_002175459.2">
    <property type="nucleotide sequence ID" value="XM_002175423.2"/>
</dbReference>
<dbReference type="Proteomes" id="UP000001744">
    <property type="component" value="Unassembled WGS sequence"/>
</dbReference>
<dbReference type="HOGENOM" id="CLU_031567_0_0_1"/>